<dbReference type="SUPFAM" id="SSF47895">
    <property type="entry name" value="Transducin (alpha subunit), insertion domain"/>
    <property type="match status" value="1"/>
</dbReference>
<dbReference type="SUPFAM" id="SSF52540">
    <property type="entry name" value="P-loop containing nucleoside triphosphate hydrolases"/>
    <property type="match status" value="1"/>
</dbReference>
<feature type="binding site" evidence="5">
    <location>
        <position position="371"/>
    </location>
    <ligand>
        <name>Mg(2+)</name>
        <dbReference type="ChEBI" id="CHEBI:18420"/>
    </ligand>
</feature>
<name>A0A8H5F123_9AGAR</name>
<dbReference type="GO" id="GO:0007188">
    <property type="term" value="P:adenylate cyclase-modulating G protein-coupled receptor signaling pathway"/>
    <property type="evidence" value="ECO:0007669"/>
    <property type="project" value="TreeGrafter"/>
</dbReference>
<evidence type="ECO:0000313" key="7">
    <source>
        <dbReference type="EMBL" id="KAF5319706.1"/>
    </source>
</evidence>
<feature type="binding site" evidence="4">
    <location>
        <begin position="365"/>
        <end position="371"/>
    </location>
    <ligand>
        <name>GTP</name>
        <dbReference type="ChEBI" id="CHEBI:37565"/>
    </ligand>
</feature>
<dbReference type="GO" id="GO:0031683">
    <property type="term" value="F:G-protein beta/gamma-subunit complex binding"/>
    <property type="evidence" value="ECO:0007669"/>
    <property type="project" value="InterPro"/>
</dbReference>
<evidence type="ECO:0000256" key="5">
    <source>
        <dbReference type="PIRSR" id="PIRSR601019-2"/>
    </source>
</evidence>
<dbReference type="InterPro" id="IPR011025">
    <property type="entry name" value="GproteinA_insert"/>
</dbReference>
<dbReference type="EMBL" id="JAACJJ010000029">
    <property type="protein sequence ID" value="KAF5319706.1"/>
    <property type="molecule type" value="Genomic_DNA"/>
</dbReference>
<dbReference type="GO" id="GO:0003924">
    <property type="term" value="F:GTPase activity"/>
    <property type="evidence" value="ECO:0007669"/>
    <property type="project" value="InterPro"/>
</dbReference>
<keyword evidence="2 4" id="KW-0342">GTP-binding</keyword>
<feature type="binding site" evidence="4">
    <location>
        <position position="489"/>
    </location>
    <ligand>
        <name>GTP</name>
        <dbReference type="ChEBI" id="CHEBI:37565"/>
    </ligand>
</feature>
<keyword evidence="5" id="KW-0460">Magnesium</keyword>
<keyword evidence="1 4" id="KW-0547">Nucleotide-binding</keyword>
<evidence type="ECO:0000256" key="1">
    <source>
        <dbReference type="ARBA" id="ARBA00022741"/>
    </source>
</evidence>
<proteinExistence type="predicted"/>
<dbReference type="Gene3D" id="3.40.50.300">
    <property type="entry name" value="P-loop containing nucleotide triphosphate hydrolases"/>
    <property type="match status" value="1"/>
</dbReference>
<accession>A0A8H5F123</accession>
<dbReference type="PANTHER" id="PTHR10218">
    <property type="entry name" value="GTP-BINDING PROTEIN ALPHA SUBUNIT"/>
    <property type="match status" value="1"/>
</dbReference>
<evidence type="ECO:0000313" key="8">
    <source>
        <dbReference type="Proteomes" id="UP000567179"/>
    </source>
</evidence>
<reference evidence="7 8" key="1">
    <citation type="journal article" date="2020" name="ISME J.">
        <title>Uncovering the hidden diversity of litter-decomposition mechanisms in mushroom-forming fungi.</title>
        <authorList>
            <person name="Floudas D."/>
            <person name="Bentzer J."/>
            <person name="Ahren D."/>
            <person name="Johansson T."/>
            <person name="Persson P."/>
            <person name="Tunlid A."/>
        </authorList>
    </citation>
    <scope>NUCLEOTIDE SEQUENCE [LARGE SCALE GENOMIC DNA]</scope>
    <source>
        <strain evidence="7 8">CBS 101986</strain>
    </source>
</reference>
<dbReference type="GO" id="GO:0005737">
    <property type="term" value="C:cytoplasm"/>
    <property type="evidence" value="ECO:0007669"/>
    <property type="project" value="TreeGrafter"/>
</dbReference>
<comment type="caution">
    <text evidence="7">The sequence shown here is derived from an EMBL/GenBank/DDBJ whole genome shotgun (WGS) entry which is preliminary data.</text>
</comment>
<dbReference type="SMART" id="SM00275">
    <property type="entry name" value="G_alpha"/>
    <property type="match status" value="1"/>
</dbReference>
<dbReference type="GO" id="GO:0005834">
    <property type="term" value="C:heterotrimeric G-protein complex"/>
    <property type="evidence" value="ECO:0007669"/>
    <property type="project" value="TreeGrafter"/>
</dbReference>
<dbReference type="GO" id="GO:0046872">
    <property type="term" value="F:metal ion binding"/>
    <property type="evidence" value="ECO:0007669"/>
    <property type="project" value="UniProtKB-KW"/>
</dbReference>
<dbReference type="GO" id="GO:0001664">
    <property type="term" value="F:G protein-coupled receptor binding"/>
    <property type="evidence" value="ECO:0007669"/>
    <property type="project" value="TreeGrafter"/>
</dbReference>
<dbReference type="InterPro" id="IPR001019">
    <property type="entry name" value="Gprotein_alpha_su"/>
</dbReference>
<dbReference type="Pfam" id="PF00503">
    <property type="entry name" value="G-alpha"/>
    <property type="match status" value="1"/>
</dbReference>
<dbReference type="GO" id="GO:0005525">
    <property type="term" value="F:GTP binding"/>
    <property type="evidence" value="ECO:0007669"/>
    <property type="project" value="UniProtKB-KW"/>
</dbReference>
<evidence type="ECO:0000256" key="3">
    <source>
        <dbReference type="ARBA" id="ARBA00023224"/>
    </source>
</evidence>
<protein>
    <submittedName>
        <fullName evidence="7">Uncharacterized protein</fullName>
    </submittedName>
</protein>
<dbReference type="Gene3D" id="1.10.400.10">
    <property type="entry name" value="GI Alpha 1, domain 2-like"/>
    <property type="match status" value="1"/>
</dbReference>
<organism evidence="7 8">
    <name type="scientific">Psilocybe cf. subviscida</name>
    <dbReference type="NCBI Taxonomy" id="2480587"/>
    <lineage>
        <taxon>Eukaryota</taxon>
        <taxon>Fungi</taxon>
        <taxon>Dikarya</taxon>
        <taxon>Basidiomycota</taxon>
        <taxon>Agaricomycotina</taxon>
        <taxon>Agaricomycetes</taxon>
        <taxon>Agaricomycetidae</taxon>
        <taxon>Agaricales</taxon>
        <taxon>Agaricineae</taxon>
        <taxon>Strophariaceae</taxon>
        <taxon>Psilocybe</taxon>
    </lineage>
</organism>
<evidence type="ECO:0000256" key="6">
    <source>
        <dbReference type="SAM" id="MobiDB-lite"/>
    </source>
</evidence>
<keyword evidence="5" id="KW-0479">Metal-binding</keyword>
<dbReference type="InterPro" id="IPR027417">
    <property type="entry name" value="P-loop_NTPase"/>
</dbReference>
<dbReference type="OrthoDB" id="5817230at2759"/>
<sequence>MVNVELHNGMATRTQLVLSAHLEQRGGFLIPGYWLTNAVINKNPNANAAESVNDAKLASLSQSICIPDDSQHTGPSEDWRTFVSLCLSSPSDSFNRHQLASTPTDFDRPRATVMNFQRKDKNSTGASPYDEGWSGATPTETTEERQQRMYAMEKAAERSRQIEHFLLEGKKALDKRRKGVKILLLDFQLHFAPKHFQSERPLWKIVIYLNIIGSIKTIFDALEEEYEPRNGRQANNASMRVYQRTRLGLSPLKIIESNILALLAPECKDSRDMVVKSGSGWKTLLQTKQSPFSGGNGGPRLGSENDPSSILIAQKDDIEALWLDDEVQHILSRRRPRLRQSPGFFMDDISRILTPDYVPTDYDILRARIRTMGVEEHYFCVEKVNAIVFLAPLLFNEFLEEDDSINRVEDSMLLWKEICENKLLSKAHIMDILAATLRAGVQVKRYVTSYDNQPNDLPHVTKYFRDKFRIFHRKYSPEHRPFICYETSAINIDSMGVIIASVRDSILHQHLRSGDMI</sequence>
<evidence type="ECO:0000256" key="4">
    <source>
        <dbReference type="PIRSR" id="PIRSR601019-1"/>
    </source>
</evidence>
<gene>
    <name evidence="7" type="ORF">D9619_008514</name>
</gene>
<dbReference type="PANTHER" id="PTHR10218:SF360">
    <property type="entry name" value="GUANINE NUCLEOTIDE-BINDING PROTEIN SUBUNIT ALPHA HOMOLOG"/>
    <property type="match status" value="1"/>
</dbReference>
<dbReference type="AlphaFoldDB" id="A0A8H5F123"/>
<keyword evidence="8" id="KW-1185">Reference proteome</keyword>
<evidence type="ECO:0000256" key="2">
    <source>
        <dbReference type="ARBA" id="ARBA00023134"/>
    </source>
</evidence>
<dbReference type="Proteomes" id="UP000567179">
    <property type="component" value="Unassembled WGS sequence"/>
</dbReference>
<keyword evidence="3" id="KW-0807">Transducer</keyword>
<feature type="region of interest" description="Disordered" evidence="6">
    <location>
        <begin position="119"/>
        <end position="144"/>
    </location>
</feature>